<dbReference type="PANTHER" id="PTHR43747:SF4">
    <property type="entry name" value="FLAVIN-DEPENDENT TRYPTOPHAN HALOGENASE"/>
    <property type="match status" value="1"/>
</dbReference>
<evidence type="ECO:0000313" key="1">
    <source>
        <dbReference type="EMBL" id="MER2490771.1"/>
    </source>
</evidence>
<dbReference type="InterPro" id="IPR006905">
    <property type="entry name" value="Flavin_halogenase"/>
</dbReference>
<dbReference type="SUPFAM" id="SSF51905">
    <property type="entry name" value="FAD/NAD(P)-binding domain"/>
    <property type="match status" value="1"/>
</dbReference>
<protein>
    <submittedName>
        <fullName evidence="1">Tryptophan halogenase family protein</fullName>
    </submittedName>
</protein>
<name>A0ABV1RCW9_9ALTE</name>
<evidence type="ECO:0000313" key="2">
    <source>
        <dbReference type="Proteomes" id="UP001467690"/>
    </source>
</evidence>
<sequence length="503" mass="55968">MKPIKNIIILGGGTAGWLTAAVIASHHKLNAHSNIQLTLIESSDIPTVGVGEGTWPTMKNTLQSIGLSEQDFLKTCQATFKQGGKFVGWVTGKDFYHHPFTVPLGYERVDIAPYLDDVQQFADLANYQQAICEAGLGPKVPTDPDYNAKLNYAYHLDAGAFADLLKQHCRDKLGVHHLIKTVKSVTQSADGSIDSLLFTDGQDICGDLFIDCSGAAAVLIGKTLGVKKHSTKDVLLNDSALAIQLPYASQTTPIASMTIATAQSVGWIWDIGLQKRRGVGYVYASDFIDDNKAQEVLMQYAEKTHNKAQLADLKVKKIIFEPGYRKEIWKKNCVAVGMAAGFVEPLEATAIMLVEQSAKYIAENLPIDSASMTVVSKRFNQKMQYRWQRIIDFLKLHYMLTQRKEPYWKAQAKASSLPQSLKDDLLIWQSRGPQASDFDSAIELFPAASYQYVLYGMGFKPNYQQHAHLYTMQQQADAIIQRNLSVKESLLNSLPTNREYFLT</sequence>
<dbReference type="RefSeq" id="WP_350400565.1">
    <property type="nucleotide sequence ID" value="NZ_JBELOE010000067.1"/>
</dbReference>
<dbReference type="PIRSF" id="PIRSF011396">
    <property type="entry name" value="Trp_halogenase"/>
    <property type="match status" value="1"/>
</dbReference>
<dbReference type="InterPro" id="IPR033856">
    <property type="entry name" value="Trp_halogen"/>
</dbReference>
<dbReference type="Gene3D" id="3.50.50.60">
    <property type="entry name" value="FAD/NAD(P)-binding domain"/>
    <property type="match status" value="1"/>
</dbReference>
<comment type="caution">
    <text evidence="1">The sequence shown here is derived from an EMBL/GenBank/DDBJ whole genome shotgun (WGS) entry which is preliminary data.</text>
</comment>
<dbReference type="Pfam" id="PF04820">
    <property type="entry name" value="Trp_halogenase"/>
    <property type="match status" value="1"/>
</dbReference>
<dbReference type="InterPro" id="IPR050816">
    <property type="entry name" value="Flavin-dep_Halogenase_NPB"/>
</dbReference>
<keyword evidence="2" id="KW-1185">Reference proteome</keyword>
<dbReference type="EMBL" id="JBELOE010000067">
    <property type="protein sequence ID" value="MER2490771.1"/>
    <property type="molecule type" value="Genomic_DNA"/>
</dbReference>
<proteinExistence type="predicted"/>
<accession>A0ABV1RCW9</accession>
<reference evidence="1 2" key="1">
    <citation type="submission" date="2024-06" db="EMBL/GenBank/DDBJ databases">
        <authorList>
            <person name="Chen R.Y."/>
        </authorList>
    </citation>
    <scope>NUCLEOTIDE SEQUENCE [LARGE SCALE GENOMIC DNA]</scope>
    <source>
        <strain evidence="1 2">D2</strain>
    </source>
</reference>
<gene>
    <name evidence="1" type="ORF">ABS311_02600</name>
</gene>
<dbReference type="Proteomes" id="UP001467690">
    <property type="component" value="Unassembled WGS sequence"/>
</dbReference>
<organism evidence="1 2">
    <name type="scientific">Catenovulum sediminis</name>
    <dbReference type="NCBI Taxonomy" id="1740262"/>
    <lineage>
        <taxon>Bacteria</taxon>
        <taxon>Pseudomonadati</taxon>
        <taxon>Pseudomonadota</taxon>
        <taxon>Gammaproteobacteria</taxon>
        <taxon>Alteromonadales</taxon>
        <taxon>Alteromonadaceae</taxon>
        <taxon>Catenovulum</taxon>
    </lineage>
</organism>
<dbReference type="InterPro" id="IPR036188">
    <property type="entry name" value="FAD/NAD-bd_sf"/>
</dbReference>
<dbReference type="PANTHER" id="PTHR43747">
    <property type="entry name" value="FAD-BINDING PROTEIN"/>
    <property type="match status" value="1"/>
</dbReference>